<keyword evidence="3" id="KW-1185">Reference proteome</keyword>
<name>A0A856MBK9_9BACI</name>
<dbReference type="AlphaFoldDB" id="A0A856MBK9"/>
<dbReference type="RefSeq" id="WP_013603207.1">
    <property type="nucleotide sequence ID" value="NZ_CP041370.1"/>
</dbReference>
<keyword evidence="1" id="KW-0812">Transmembrane</keyword>
<proteinExistence type="predicted"/>
<protein>
    <submittedName>
        <fullName evidence="2">Uncharacterized protein</fullName>
    </submittedName>
</protein>
<evidence type="ECO:0000313" key="3">
    <source>
        <dbReference type="Proteomes" id="UP000318138"/>
    </source>
</evidence>
<evidence type="ECO:0000313" key="2">
    <source>
        <dbReference type="EMBL" id="QDK92247.1"/>
    </source>
</evidence>
<dbReference type="Proteomes" id="UP000318138">
    <property type="component" value="Plasmid unnamed1"/>
</dbReference>
<keyword evidence="1" id="KW-1133">Transmembrane helix</keyword>
<keyword evidence="1" id="KW-0472">Membrane</keyword>
<sequence length="76" mass="8243">MPDNIVDMLTYLIRAIQVVVGAYAALKLGIYAYGFMSKNQHKTEEAKGGMKNVIIGLAVVAGCEPIVKWIQNGIGF</sequence>
<dbReference type="EMBL" id="CP041370">
    <property type="protein sequence ID" value="QDK92247.1"/>
    <property type="molecule type" value="Genomic_DNA"/>
</dbReference>
<geneLocation type="plasmid" evidence="2 3">
    <name>unnamed1</name>
</geneLocation>
<organism evidence="2 3">
    <name type="scientific">Paenalkalicoccus suaedae</name>
    <dbReference type="NCBI Taxonomy" id="2592382"/>
    <lineage>
        <taxon>Bacteria</taxon>
        <taxon>Bacillati</taxon>
        <taxon>Bacillota</taxon>
        <taxon>Bacilli</taxon>
        <taxon>Bacillales</taxon>
        <taxon>Bacillaceae</taxon>
        <taxon>Paenalkalicoccus</taxon>
    </lineage>
</organism>
<dbReference type="InterPro" id="IPR043993">
    <property type="entry name" value="T4SS_pilin"/>
</dbReference>
<feature type="transmembrane region" description="Helical" evidence="1">
    <location>
        <begin position="12"/>
        <end position="33"/>
    </location>
</feature>
<reference evidence="2 3" key="1">
    <citation type="submission" date="2019-07" db="EMBL/GenBank/DDBJ databases">
        <title>Bacillus alkalisoli sp. nov. isolated from saline soil.</title>
        <authorList>
            <person name="Sun J.-Q."/>
            <person name="Xu L."/>
        </authorList>
    </citation>
    <scope>NUCLEOTIDE SEQUENCE [LARGE SCALE GENOMIC DNA]</scope>
    <source>
        <strain evidence="2 3">M4U3P1</strain>
        <plasmid evidence="2 3">unnamed1</plasmid>
    </source>
</reference>
<gene>
    <name evidence="2" type="ORF">FLK61_00080</name>
</gene>
<evidence type="ECO:0000256" key="1">
    <source>
        <dbReference type="SAM" id="Phobius"/>
    </source>
</evidence>
<dbReference type="KEGG" id="psua:FLK61_00080"/>
<accession>A0A856MBK9</accession>
<dbReference type="Pfam" id="PF18895">
    <property type="entry name" value="T4SS_pilin"/>
    <property type="match status" value="1"/>
</dbReference>
<dbReference type="GeneID" id="39574301"/>
<keyword evidence="2" id="KW-0614">Plasmid</keyword>